<keyword evidence="1" id="KW-0732">Signal</keyword>
<dbReference type="Proteomes" id="UP000030651">
    <property type="component" value="Unassembled WGS sequence"/>
</dbReference>
<dbReference type="AlphaFoldDB" id="W3WW37"/>
<organism evidence="2 3">
    <name type="scientific">Pestalotiopsis fici (strain W106-1 / CGMCC3.15140)</name>
    <dbReference type="NCBI Taxonomy" id="1229662"/>
    <lineage>
        <taxon>Eukaryota</taxon>
        <taxon>Fungi</taxon>
        <taxon>Dikarya</taxon>
        <taxon>Ascomycota</taxon>
        <taxon>Pezizomycotina</taxon>
        <taxon>Sordariomycetes</taxon>
        <taxon>Xylariomycetidae</taxon>
        <taxon>Amphisphaeriales</taxon>
        <taxon>Sporocadaceae</taxon>
        <taxon>Pestalotiopsis</taxon>
    </lineage>
</organism>
<dbReference type="OrthoDB" id="10393227at2759"/>
<dbReference type="EMBL" id="KI912115">
    <property type="protein sequence ID" value="ETS78070.1"/>
    <property type="molecule type" value="Genomic_DNA"/>
</dbReference>
<feature type="signal peptide" evidence="1">
    <location>
        <begin position="1"/>
        <end position="20"/>
    </location>
</feature>
<protein>
    <submittedName>
        <fullName evidence="2">Uncharacterized protein</fullName>
    </submittedName>
</protein>
<accession>W3WW37</accession>
<evidence type="ECO:0000313" key="3">
    <source>
        <dbReference type="Proteomes" id="UP000030651"/>
    </source>
</evidence>
<dbReference type="KEGG" id="pfy:PFICI_10132"/>
<keyword evidence="3" id="KW-1185">Reference proteome</keyword>
<dbReference type="RefSeq" id="XP_007836904.1">
    <property type="nucleotide sequence ID" value="XM_007838713.1"/>
</dbReference>
<evidence type="ECO:0000256" key="1">
    <source>
        <dbReference type="SAM" id="SignalP"/>
    </source>
</evidence>
<dbReference type="HOGENOM" id="CLU_2831979_0_0_1"/>
<dbReference type="GeneID" id="19275145"/>
<evidence type="ECO:0000313" key="2">
    <source>
        <dbReference type="EMBL" id="ETS78070.1"/>
    </source>
</evidence>
<name>W3WW37_PESFW</name>
<reference evidence="3" key="1">
    <citation type="journal article" date="2015" name="BMC Genomics">
        <title>Genomic and transcriptomic analysis of the endophytic fungus Pestalotiopsis fici reveals its lifestyle and high potential for synthesis of natural products.</title>
        <authorList>
            <person name="Wang X."/>
            <person name="Zhang X."/>
            <person name="Liu L."/>
            <person name="Xiang M."/>
            <person name="Wang W."/>
            <person name="Sun X."/>
            <person name="Che Y."/>
            <person name="Guo L."/>
            <person name="Liu G."/>
            <person name="Guo L."/>
            <person name="Wang C."/>
            <person name="Yin W.B."/>
            <person name="Stadler M."/>
            <person name="Zhang X."/>
            <person name="Liu X."/>
        </authorList>
    </citation>
    <scope>NUCLEOTIDE SEQUENCE [LARGE SCALE GENOMIC DNA]</scope>
    <source>
        <strain evidence="3">W106-1 / CGMCC3.15140</strain>
    </source>
</reference>
<proteinExistence type="predicted"/>
<dbReference type="InParanoid" id="W3WW37"/>
<sequence>MKLSLVSLFTVASMASLAFALPQACPGCKSPVTADTIVERTPEPVAEPVVALPEIEVRSKQACPGC</sequence>
<gene>
    <name evidence="2" type="ORF">PFICI_10132</name>
</gene>
<feature type="chain" id="PRO_5004833971" evidence="1">
    <location>
        <begin position="21"/>
        <end position="66"/>
    </location>
</feature>